<dbReference type="AlphaFoldDB" id="A0A157ZQG5"/>
<evidence type="ECO:0000313" key="7">
    <source>
        <dbReference type="Proteomes" id="UP000054903"/>
    </source>
</evidence>
<dbReference type="OrthoDB" id="9812274at2"/>
<gene>
    <name evidence="6" type="ORF">AWB77_00963</name>
</gene>
<evidence type="ECO:0000256" key="2">
    <source>
        <dbReference type="ARBA" id="ARBA00022679"/>
    </source>
</evidence>
<dbReference type="PANTHER" id="PTHR10434:SF66">
    <property type="entry name" value="PHOSPHOLIPID_GLYCEROL ACYLTRANSFERASE DOMAIN-CONTAINING PROTEIN"/>
    <property type="match status" value="1"/>
</dbReference>
<dbReference type="EMBL" id="FCNX02000002">
    <property type="protein sequence ID" value="SAK47731.1"/>
    <property type="molecule type" value="Genomic_DNA"/>
</dbReference>
<keyword evidence="3 6" id="KW-0012">Acyltransferase</keyword>
<protein>
    <submittedName>
        <fullName evidence="6">Phospholipid/glycerol acyltransferase</fullName>
    </submittedName>
</protein>
<keyword evidence="4" id="KW-0472">Membrane</keyword>
<dbReference type="SMART" id="SM00563">
    <property type="entry name" value="PlsC"/>
    <property type="match status" value="1"/>
</dbReference>
<dbReference type="STRING" id="1777138.AWB77_00963"/>
<dbReference type="Proteomes" id="UP000054903">
    <property type="component" value="Unassembled WGS sequence"/>
</dbReference>
<dbReference type="CDD" id="cd07989">
    <property type="entry name" value="LPLAT_AGPAT-like"/>
    <property type="match status" value="1"/>
</dbReference>
<feature type="transmembrane region" description="Helical" evidence="4">
    <location>
        <begin position="28"/>
        <end position="51"/>
    </location>
</feature>
<keyword evidence="2" id="KW-0808">Transferase</keyword>
<evidence type="ECO:0000256" key="3">
    <source>
        <dbReference type="ARBA" id="ARBA00023315"/>
    </source>
</evidence>
<sequence length="269" mass="28922">MSDAHRKIGGPHAKLSLAGVLESAWQGVAFYFALAVLALVCLAWFPFASILRRVLSPDAGRRIGRAVVQRVWHGYFALLRALGACRFDLSELDTLAGQPPMILAPNHPCLLDALLIASRVPDTCCVMKGDVAGNVFLGPGALLAGYIVNDTSVGLIRAAVGELHRGSPLLLFPEGTRTGNSSVNPLKGGIALIAARAQVPVQTLIIETDSAFLGKGWQIFRKPALPITYRVTLGRRFAPPGRDHAALQAFIAELQRFYAGELDAHRTRD</sequence>
<dbReference type="PANTHER" id="PTHR10434">
    <property type="entry name" value="1-ACYL-SN-GLYCEROL-3-PHOSPHATE ACYLTRANSFERASE"/>
    <property type="match status" value="1"/>
</dbReference>
<name>A0A157ZQG5_9BURK</name>
<keyword evidence="7" id="KW-1185">Reference proteome</keyword>
<feature type="domain" description="Phospholipid/glycerol acyltransferase" evidence="5">
    <location>
        <begin position="101"/>
        <end position="209"/>
    </location>
</feature>
<accession>A0A157ZQG5</accession>
<organism evidence="6 7">
    <name type="scientific">Caballeronia fortuita</name>
    <dbReference type="NCBI Taxonomy" id="1777138"/>
    <lineage>
        <taxon>Bacteria</taxon>
        <taxon>Pseudomonadati</taxon>
        <taxon>Pseudomonadota</taxon>
        <taxon>Betaproteobacteria</taxon>
        <taxon>Burkholderiales</taxon>
        <taxon>Burkholderiaceae</taxon>
        <taxon>Caballeronia</taxon>
    </lineage>
</organism>
<dbReference type="SUPFAM" id="SSF69593">
    <property type="entry name" value="Glycerol-3-phosphate (1)-acyltransferase"/>
    <property type="match status" value="1"/>
</dbReference>
<dbReference type="RefSeq" id="WP_061133259.1">
    <property type="nucleotide sequence ID" value="NZ_FCNX02000002.1"/>
</dbReference>
<evidence type="ECO:0000259" key="5">
    <source>
        <dbReference type="SMART" id="SM00563"/>
    </source>
</evidence>
<dbReference type="Pfam" id="PF01553">
    <property type="entry name" value="Acyltransferase"/>
    <property type="match status" value="1"/>
</dbReference>
<reference evidence="6" key="1">
    <citation type="submission" date="2016-01" db="EMBL/GenBank/DDBJ databases">
        <authorList>
            <person name="Peeters C."/>
        </authorList>
    </citation>
    <scope>NUCLEOTIDE SEQUENCE</scope>
    <source>
        <strain evidence="6">LMG 29320</strain>
    </source>
</reference>
<keyword evidence="4" id="KW-0812">Transmembrane</keyword>
<dbReference type="GO" id="GO:0006654">
    <property type="term" value="P:phosphatidic acid biosynthetic process"/>
    <property type="evidence" value="ECO:0007669"/>
    <property type="project" value="TreeGrafter"/>
</dbReference>
<keyword evidence="4" id="KW-1133">Transmembrane helix</keyword>
<comment type="caution">
    <text evidence="6">The sequence shown here is derived from an EMBL/GenBank/DDBJ whole genome shotgun (WGS) entry which is preliminary data.</text>
</comment>
<proteinExistence type="predicted"/>
<dbReference type="InterPro" id="IPR002123">
    <property type="entry name" value="Plipid/glycerol_acylTrfase"/>
</dbReference>
<evidence type="ECO:0000313" key="6">
    <source>
        <dbReference type="EMBL" id="SAK47731.1"/>
    </source>
</evidence>
<comment type="pathway">
    <text evidence="1">Lipid metabolism.</text>
</comment>
<evidence type="ECO:0000256" key="4">
    <source>
        <dbReference type="SAM" id="Phobius"/>
    </source>
</evidence>
<evidence type="ECO:0000256" key="1">
    <source>
        <dbReference type="ARBA" id="ARBA00005189"/>
    </source>
</evidence>
<dbReference type="GO" id="GO:0003841">
    <property type="term" value="F:1-acylglycerol-3-phosphate O-acyltransferase activity"/>
    <property type="evidence" value="ECO:0007669"/>
    <property type="project" value="TreeGrafter"/>
</dbReference>